<dbReference type="InterPro" id="IPR005225">
    <property type="entry name" value="Small_GTP-bd"/>
</dbReference>
<evidence type="ECO:0000256" key="6">
    <source>
        <dbReference type="ARBA" id="ARBA00023134"/>
    </source>
</evidence>
<dbReference type="Pfam" id="PF00071">
    <property type="entry name" value="Ras"/>
    <property type="match status" value="1"/>
</dbReference>
<evidence type="ECO:0000256" key="3">
    <source>
        <dbReference type="ARBA" id="ARBA00022475"/>
    </source>
</evidence>
<keyword evidence="4" id="KW-0488">Methylation</keyword>
<dbReference type="SUPFAM" id="SSF52540">
    <property type="entry name" value="P-loop containing nucleoside triphosphate hydrolases"/>
    <property type="match status" value="1"/>
</dbReference>
<protein>
    <submittedName>
        <fullName evidence="11">1126_t:CDS:1</fullName>
    </submittedName>
</protein>
<gene>
    <name evidence="11" type="ORF">DERYTH_LOCUS4397</name>
</gene>
<evidence type="ECO:0000256" key="2">
    <source>
        <dbReference type="ARBA" id="ARBA00008112"/>
    </source>
</evidence>
<evidence type="ECO:0000256" key="5">
    <source>
        <dbReference type="ARBA" id="ARBA00022741"/>
    </source>
</evidence>
<dbReference type="InterPro" id="IPR027417">
    <property type="entry name" value="P-loop_NTPase"/>
</dbReference>
<dbReference type="GO" id="GO:0007264">
    <property type="term" value="P:small GTPase-mediated signal transduction"/>
    <property type="evidence" value="ECO:0007669"/>
    <property type="project" value="InterPro"/>
</dbReference>
<reference evidence="11" key="1">
    <citation type="submission" date="2021-06" db="EMBL/GenBank/DDBJ databases">
        <authorList>
            <person name="Kallberg Y."/>
            <person name="Tangrot J."/>
            <person name="Rosling A."/>
        </authorList>
    </citation>
    <scope>NUCLEOTIDE SEQUENCE</scope>
    <source>
        <strain evidence="11">MA453B</strain>
    </source>
</reference>
<dbReference type="InterPro" id="IPR003578">
    <property type="entry name" value="Small_GTPase_Rho"/>
</dbReference>
<dbReference type="GO" id="GO:0005938">
    <property type="term" value="C:cell cortex"/>
    <property type="evidence" value="ECO:0007669"/>
    <property type="project" value="UniProtKB-ARBA"/>
</dbReference>
<evidence type="ECO:0000256" key="1">
    <source>
        <dbReference type="ARBA" id="ARBA00004193"/>
    </source>
</evidence>
<accession>A0A9N9FGB8</accession>
<dbReference type="InterPro" id="IPR001806">
    <property type="entry name" value="Small_GTPase"/>
</dbReference>
<dbReference type="SMART" id="SM00175">
    <property type="entry name" value="RAB"/>
    <property type="match status" value="1"/>
</dbReference>
<keyword evidence="3" id="KW-1003">Cell membrane</keyword>
<evidence type="ECO:0000256" key="10">
    <source>
        <dbReference type="ARBA" id="ARBA00046278"/>
    </source>
</evidence>
<dbReference type="PANTHER" id="PTHR24072">
    <property type="entry name" value="RHO FAMILY GTPASE"/>
    <property type="match status" value="1"/>
</dbReference>
<evidence type="ECO:0000313" key="12">
    <source>
        <dbReference type="Proteomes" id="UP000789405"/>
    </source>
</evidence>
<dbReference type="Proteomes" id="UP000789405">
    <property type="component" value="Unassembled WGS sequence"/>
</dbReference>
<keyword evidence="6" id="KW-0342">GTP-binding</keyword>
<sequence>MQIIKCVVIGDYDVGKTELLITYKTGKFPHGYVPKACDNHEVTVMIGDRQYTLGLFDTTGQEDYDHLRRLSYSQTDVFLICFSVISPASFENAKEKWFSEVQNHCPGIPCLIVGTKIDLRDDPLTVCELRQNNMRPVTSKQGKKLAQELGAVKYVECSILSQKGLKKVFDEAIAATFEPPVIM</sequence>
<comment type="similarity">
    <text evidence="2">Belongs to the small GTPase superfamily. Rho family. CDC42 subfamily.</text>
</comment>
<dbReference type="AlphaFoldDB" id="A0A9N9FGB8"/>
<name>A0A9N9FGB8_9GLOM</name>
<dbReference type="PROSITE" id="PS51419">
    <property type="entry name" value="RAB"/>
    <property type="match status" value="1"/>
</dbReference>
<evidence type="ECO:0000313" key="11">
    <source>
        <dbReference type="EMBL" id="CAG8532157.1"/>
    </source>
</evidence>
<dbReference type="SMART" id="SM00173">
    <property type="entry name" value="RAS"/>
    <property type="match status" value="1"/>
</dbReference>
<dbReference type="NCBIfam" id="TIGR00231">
    <property type="entry name" value="small_GTP"/>
    <property type="match status" value="1"/>
</dbReference>
<dbReference type="GO" id="GO:0030010">
    <property type="term" value="P:establishment of cell polarity"/>
    <property type="evidence" value="ECO:0007669"/>
    <property type="project" value="UniProtKB-ARBA"/>
</dbReference>
<dbReference type="GO" id="GO:0051286">
    <property type="term" value="C:cell tip"/>
    <property type="evidence" value="ECO:0007669"/>
    <property type="project" value="UniProtKB-ARBA"/>
</dbReference>
<organism evidence="11 12">
    <name type="scientific">Dentiscutata erythropus</name>
    <dbReference type="NCBI Taxonomy" id="1348616"/>
    <lineage>
        <taxon>Eukaryota</taxon>
        <taxon>Fungi</taxon>
        <taxon>Fungi incertae sedis</taxon>
        <taxon>Mucoromycota</taxon>
        <taxon>Glomeromycotina</taxon>
        <taxon>Glomeromycetes</taxon>
        <taxon>Diversisporales</taxon>
        <taxon>Gigasporaceae</taxon>
        <taxon>Dentiscutata</taxon>
    </lineage>
</organism>
<dbReference type="FunFam" id="3.40.50.300:FF:000236">
    <property type="entry name" value="Cell division control protein 42"/>
    <property type="match status" value="1"/>
</dbReference>
<keyword evidence="12" id="KW-1185">Reference proteome</keyword>
<dbReference type="GO" id="GO:0012505">
    <property type="term" value="C:endomembrane system"/>
    <property type="evidence" value="ECO:0007669"/>
    <property type="project" value="UniProtKB-SubCell"/>
</dbReference>
<dbReference type="PROSITE" id="PS51421">
    <property type="entry name" value="RAS"/>
    <property type="match status" value="1"/>
</dbReference>
<keyword evidence="7" id="KW-0472">Membrane</keyword>
<evidence type="ECO:0000256" key="4">
    <source>
        <dbReference type="ARBA" id="ARBA00022481"/>
    </source>
</evidence>
<feature type="non-terminal residue" evidence="11">
    <location>
        <position position="1"/>
    </location>
</feature>
<comment type="caution">
    <text evidence="11">The sequence shown here is derived from an EMBL/GenBank/DDBJ whole genome shotgun (WGS) entry which is preliminary data.</text>
</comment>
<keyword evidence="8" id="KW-0449">Lipoprotein</keyword>
<evidence type="ECO:0000256" key="8">
    <source>
        <dbReference type="ARBA" id="ARBA00023288"/>
    </source>
</evidence>
<proteinExistence type="inferred from homology"/>
<dbReference type="EMBL" id="CAJVPY010001685">
    <property type="protein sequence ID" value="CAG8532157.1"/>
    <property type="molecule type" value="Genomic_DNA"/>
</dbReference>
<comment type="subcellular location">
    <subcellularLocation>
        <location evidence="1">Cell membrane</location>
        <topology evidence="1">Lipid-anchor</topology>
    </subcellularLocation>
    <subcellularLocation>
        <location evidence="10">Endomembrane system</location>
        <topology evidence="10">Lipid-anchor</topology>
        <orientation evidence="10">Cytoplasmic side</orientation>
    </subcellularLocation>
</comment>
<dbReference type="PRINTS" id="PR00449">
    <property type="entry name" value="RASTRNSFRMNG"/>
</dbReference>
<dbReference type="PROSITE" id="PS51420">
    <property type="entry name" value="RHO"/>
    <property type="match status" value="1"/>
</dbReference>
<evidence type="ECO:0000256" key="9">
    <source>
        <dbReference type="ARBA" id="ARBA00023306"/>
    </source>
</evidence>
<keyword evidence="9" id="KW-0131">Cell cycle</keyword>
<evidence type="ECO:0000256" key="7">
    <source>
        <dbReference type="ARBA" id="ARBA00023136"/>
    </source>
</evidence>
<dbReference type="GO" id="GO:0003924">
    <property type="term" value="F:GTPase activity"/>
    <property type="evidence" value="ECO:0007669"/>
    <property type="project" value="InterPro"/>
</dbReference>
<dbReference type="SMART" id="SM00174">
    <property type="entry name" value="RHO"/>
    <property type="match status" value="1"/>
</dbReference>
<dbReference type="GO" id="GO:0005525">
    <property type="term" value="F:GTP binding"/>
    <property type="evidence" value="ECO:0007669"/>
    <property type="project" value="UniProtKB-KW"/>
</dbReference>
<dbReference type="OrthoDB" id="8830751at2759"/>
<dbReference type="GO" id="GO:0005886">
    <property type="term" value="C:plasma membrane"/>
    <property type="evidence" value="ECO:0007669"/>
    <property type="project" value="UniProtKB-SubCell"/>
</dbReference>
<keyword evidence="5" id="KW-0547">Nucleotide-binding</keyword>
<dbReference type="Gene3D" id="3.40.50.300">
    <property type="entry name" value="P-loop containing nucleotide triphosphate hydrolases"/>
    <property type="match status" value="1"/>
</dbReference>